<dbReference type="InterPro" id="IPR047272">
    <property type="entry name" value="S49_SppA_C"/>
</dbReference>
<keyword evidence="4" id="KW-0720">Serine protease</keyword>
<dbReference type="AlphaFoldDB" id="A0A2S6NIH1"/>
<organism evidence="7 8">
    <name type="scientific">Rhodopila globiformis</name>
    <name type="common">Rhodopseudomonas globiformis</name>
    <dbReference type="NCBI Taxonomy" id="1071"/>
    <lineage>
        <taxon>Bacteria</taxon>
        <taxon>Pseudomonadati</taxon>
        <taxon>Pseudomonadota</taxon>
        <taxon>Alphaproteobacteria</taxon>
        <taxon>Acetobacterales</taxon>
        <taxon>Acetobacteraceae</taxon>
        <taxon>Rhodopila</taxon>
    </lineage>
</organism>
<dbReference type="SUPFAM" id="SSF52096">
    <property type="entry name" value="ClpP/crotonase"/>
    <property type="match status" value="1"/>
</dbReference>
<evidence type="ECO:0000256" key="1">
    <source>
        <dbReference type="ARBA" id="ARBA00008683"/>
    </source>
</evidence>
<evidence type="ECO:0000313" key="8">
    <source>
        <dbReference type="Proteomes" id="UP000239724"/>
    </source>
</evidence>
<keyword evidence="5" id="KW-0812">Transmembrane</keyword>
<proteinExistence type="inferred from homology"/>
<evidence type="ECO:0000256" key="4">
    <source>
        <dbReference type="ARBA" id="ARBA00022825"/>
    </source>
</evidence>
<dbReference type="GO" id="GO:0008236">
    <property type="term" value="F:serine-type peptidase activity"/>
    <property type="evidence" value="ECO:0007669"/>
    <property type="project" value="UniProtKB-KW"/>
</dbReference>
<keyword evidence="3" id="KW-0378">Hydrolase</keyword>
<keyword evidence="5" id="KW-1133">Transmembrane helix</keyword>
<protein>
    <submittedName>
        <fullName evidence="7">Signal peptide peptidase SppA</fullName>
    </submittedName>
</protein>
<dbReference type="Proteomes" id="UP000239724">
    <property type="component" value="Unassembled WGS sequence"/>
</dbReference>
<sequence>MTLETDLLLDRRRLKRRLVFWRVLSVLIVVAAVLAGLRSAGLEPGEAHIARVSVTGLITEDRKLTEAINDLATDTSVRAVIVSIDSPGGSVAGGESLHDAIARVAKAKPLVAVMRGTAASAGYMVAVPADRIFAREATLTGSIGVLLETPEFSGLLDKLGIGTERVRSGPLKDEPSLIRPLSPEGKQVLQGLVNDMYDQFVGMVAAGRHMDADKVRSLADGRPYTGRQALSLGLVDAIGGEREARAWLASAKGISTDLPVEDVSTEGFARSALSGALAPMFQEIWKTLVSQSVSLDGAWAVWQRSGH</sequence>
<dbReference type="PANTHER" id="PTHR42987:SF6">
    <property type="entry name" value="PROTEINASE IV"/>
    <property type="match status" value="1"/>
</dbReference>
<evidence type="ECO:0000313" key="7">
    <source>
        <dbReference type="EMBL" id="PPQ34450.1"/>
    </source>
</evidence>
<accession>A0A2S6NIH1</accession>
<feature type="transmembrane region" description="Helical" evidence="5">
    <location>
        <begin position="19"/>
        <end position="37"/>
    </location>
</feature>
<dbReference type="InterPro" id="IPR002142">
    <property type="entry name" value="Peptidase_S49"/>
</dbReference>
<dbReference type="GO" id="GO:0006508">
    <property type="term" value="P:proteolysis"/>
    <property type="evidence" value="ECO:0007669"/>
    <property type="project" value="UniProtKB-KW"/>
</dbReference>
<dbReference type="EMBL" id="NHRY01000111">
    <property type="protein sequence ID" value="PPQ34450.1"/>
    <property type="molecule type" value="Genomic_DNA"/>
</dbReference>
<evidence type="ECO:0000259" key="6">
    <source>
        <dbReference type="Pfam" id="PF01343"/>
    </source>
</evidence>
<feature type="domain" description="Peptidase S49" evidence="6">
    <location>
        <begin position="104"/>
        <end position="254"/>
    </location>
</feature>
<dbReference type="CDD" id="cd07023">
    <property type="entry name" value="S49_Sppa_N_C"/>
    <property type="match status" value="1"/>
</dbReference>
<keyword evidence="2" id="KW-0645">Protease</keyword>
<comment type="caution">
    <text evidence="7">The sequence shown here is derived from an EMBL/GenBank/DDBJ whole genome shotgun (WGS) entry which is preliminary data.</text>
</comment>
<dbReference type="InterPro" id="IPR004635">
    <property type="entry name" value="Pept_S49_SppA"/>
</dbReference>
<name>A0A2S6NIH1_RHOGL</name>
<dbReference type="InterPro" id="IPR029045">
    <property type="entry name" value="ClpP/crotonase-like_dom_sf"/>
</dbReference>
<dbReference type="Gene3D" id="3.90.226.10">
    <property type="entry name" value="2-enoyl-CoA Hydratase, Chain A, domain 1"/>
    <property type="match status" value="2"/>
</dbReference>
<reference evidence="7 8" key="1">
    <citation type="journal article" date="2018" name="Arch. Microbiol.">
        <title>New insights into the metabolic potential of the phototrophic purple bacterium Rhodopila globiformis DSM 161(T) from its draft genome sequence and evidence for a vanadium-dependent nitrogenase.</title>
        <authorList>
            <person name="Imhoff J.F."/>
            <person name="Rahn T."/>
            <person name="Kunzel S."/>
            <person name="Neulinger S.C."/>
        </authorList>
    </citation>
    <scope>NUCLEOTIDE SEQUENCE [LARGE SCALE GENOMIC DNA]</scope>
    <source>
        <strain evidence="7 8">DSM 161</strain>
    </source>
</reference>
<dbReference type="PANTHER" id="PTHR42987">
    <property type="entry name" value="PEPTIDASE S49"/>
    <property type="match status" value="1"/>
</dbReference>
<dbReference type="Pfam" id="PF01343">
    <property type="entry name" value="Peptidase_S49"/>
    <property type="match status" value="1"/>
</dbReference>
<evidence type="ECO:0000256" key="2">
    <source>
        <dbReference type="ARBA" id="ARBA00022670"/>
    </source>
</evidence>
<evidence type="ECO:0000256" key="3">
    <source>
        <dbReference type="ARBA" id="ARBA00022801"/>
    </source>
</evidence>
<dbReference type="OrthoDB" id="9764363at2"/>
<dbReference type="RefSeq" id="WP_104518890.1">
    <property type="nucleotide sequence ID" value="NZ_NHRY01000111.1"/>
</dbReference>
<gene>
    <name evidence="7" type="ORF">CCS01_10950</name>
</gene>
<keyword evidence="8" id="KW-1185">Reference proteome</keyword>
<comment type="similarity">
    <text evidence="1">Belongs to the peptidase S49 family.</text>
</comment>
<evidence type="ECO:0000256" key="5">
    <source>
        <dbReference type="SAM" id="Phobius"/>
    </source>
</evidence>
<keyword evidence="5" id="KW-0472">Membrane</keyword>
<dbReference type="NCBIfam" id="TIGR00706">
    <property type="entry name" value="SppA_dom"/>
    <property type="match status" value="1"/>
</dbReference>